<accession>A0A951QLX8</accession>
<dbReference type="InterPro" id="IPR018602">
    <property type="entry name" value="Gp37/STM4215"/>
</dbReference>
<sequence length="231" mass="25887">MLAEAENAIFKRVQAILAPFEVTIAPFPGDSDQQPKPGRKGMILIGYKRSRHRLTSVEPVTCEVIAEFELSLQLKDLRTHRGAYPLLDMVRYAMTGLIPLKGPLGKCYPVQEGFLKVEDGIWYYAQVFAVAMLQIEGQQPYTAADIDYLERDPSLGVRPYAPVGGIQLQSSVRRSLVENLPSNVVDREFIVIGNVPSTCLKKEPRTYNSLQLAQKLESELTSQRFAIAKFN</sequence>
<dbReference type="AlphaFoldDB" id="A0A951QLX8"/>
<evidence type="ECO:0000313" key="2">
    <source>
        <dbReference type="Proteomes" id="UP000729701"/>
    </source>
</evidence>
<dbReference type="InterPro" id="IPR035934">
    <property type="entry name" value="Phage_tail_protein-like_sf"/>
</dbReference>
<protein>
    <submittedName>
        <fullName evidence="1">Gp37 family protein</fullName>
    </submittedName>
</protein>
<name>A0A951QLX8_9CYAN</name>
<comment type="caution">
    <text evidence="1">The sequence shown here is derived from an EMBL/GenBank/DDBJ whole genome shotgun (WGS) entry which is preliminary data.</text>
</comment>
<dbReference type="EMBL" id="JAHHGZ010000012">
    <property type="protein sequence ID" value="MBW4668432.1"/>
    <property type="molecule type" value="Genomic_DNA"/>
</dbReference>
<proteinExistence type="predicted"/>
<organism evidence="1 2">
    <name type="scientific">Cyanomargarita calcarea GSE-NOS-MK-12-04C</name>
    <dbReference type="NCBI Taxonomy" id="2839659"/>
    <lineage>
        <taxon>Bacteria</taxon>
        <taxon>Bacillati</taxon>
        <taxon>Cyanobacteriota</taxon>
        <taxon>Cyanophyceae</taxon>
        <taxon>Nostocales</taxon>
        <taxon>Cyanomargaritaceae</taxon>
        <taxon>Cyanomargarita</taxon>
    </lineage>
</organism>
<evidence type="ECO:0000313" key="1">
    <source>
        <dbReference type="EMBL" id="MBW4668432.1"/>
    </source>
</evidence>
<dbReference type="Gene3D" id="3.30.2000.10">
    <property type="entry name" value="Phage tail protein-like"/>
    <property type="match status" value="1"/>
</dbReference>
<dbReference type="InterPro" id="IPR038042">
    <property type="entry name" value="Gp37-like"/>
</dbReference>
<gene>
    <name evidence="1" type="ORF">KME60_13640</name>
</gene>
<reference evidence="1" key="2">
    <citation type="journal article" date="2022" name="Microbiol. Resour. Announc.">
        <title>Metagenome Sequencing to Explore Phylogenomics of Terrestrial Cyanobacteria.</title>
        <authorList>
            <person name="Ward R.D."/>
            <person name="Stajich J.E."/>
            <person name="Johansen J.R."/>
            <person name="Huntemann M."/>
            <person name="Clum A."/>
            <person name="Foster B."/>
            <person name="Foster B."/>
            <person name="Roux S."/>
            <person name="Palaniappan K."/>
            <person name="Varghese N."/>
            <person name="Mukherjee S."/>
            <person name="Reddy T.B.K."/>
            <person name="Daum C."/>
            <person name="Copeland A."/>
            <person name="Chen I.A."/>
            <person name="Ivanova N.N."/>
            <person name="Kyrpides N.C."/>
            <person name="Shapiro N."/>
            <person name="Eloe-Fadrosh E.A."/>
            <person name="Pietrasiak N."/>
        </authorList>
    </citation>
    <scope>NUCLEOTIDE SEQUENCE</scope>
    <source>
        <strain evidence="1">GSE-NOS-MK-12-04C</strain>
    </source>
</reference>
<dbReference type="Pfam" id="PF09646">
    <property type="entry name" value="Gp37"/>
    <property type="match status" value="1"/>
</dbReference>
<dbReference type="SUPFAM" id="SSF143749">
    <property type="entry name" value="Phage tail protein-like"/>
    <property type="match status" value="1"/>
</dbReference>
<reference evidence="1" key="1">
    <citation type="submission" date="2021-05" db="EMBL/GenBank/DDBJ databases">
        <authorList>
            <person name="Pietrasiak N."/>
            <person name="Ward R."/>
            <person name="Stajich J.E."/>
            <person name="Kurbessoian T."/>
        </authorList>
    </citation>
    <scope>NUCLEOTIDE SEQUENCE</scope>
    <source>
        <strain evidence="1">GSE-NOS-MK-12-04C</strain>
    </source>
</reference>
<dbReference type="Proteomes" id="UP000729701">
    <property type="component" value="Unassembled WGS sequence"/>
</dbReference>